<dbReference type="Proteomes" id="UP000653797">
    <property type="component" value="Unassembled WGS sequence"/>
</dbReference>
<keyword evidence="1" id="KW-0175">Coiled coil</keyword>
<dbReference type="RefSeq" id="WP_191039474.1">
    <property type="nucleotide sequence ID" value="NZ_JACXAA010000004.1"/>
</dbReference>
<evidence type="ECO:0000313" key="3">
    <source>
        <dbReference type="Proteomes" id="UP000653797"/>
    </source>
</evidence>
<organism evidence="2 3">
    <name type="scientific">Spirosoma validum</name>
    <dbReference type="NCBI Taxonomy" id="2771355"/>
    <lineage>
        <taxon>Bacteria</taxon>
        <taxon>Pseudomonadati</taxon>
        <taxon>Bacteroidota</taxon>
        <taxon>Cytophagia</taxon>
        <taxon>Cytophagales</taxon>
        <taxon>Cytophagaceae</taxon>
        <taxon>Spirosoma</taxon>
    </lineage>
</organism>
<sequence>MAQQSLTQRLKKIRERCLDVPGGIKKVAERMGRVENTLHNWFKGRTTPTVDDVEQLVTQLVALENEAKQIEKEKQERLNAALA</sequence>
<reference evidence="2" key="1">
    <citation type="submission" date="2020-09" db="EMBL/GenBank/DDBJ databases">
        <authorList>
            <person name="Kim M.K."/>
        </authorList>
    </citation>
    <scope>NUCLEOTIDE SEQUENCE</scope>
    <source>
        <strain evidence="2">BT704</strain>
    </source>
</reference>
<accession>A0A927B221</accession>
<name>A0A927B221_9BACT</name>
<dbReference type="EMBL" id="JACXAA010000004">
    <property type="protein sequence ID" value="MBD2753827.1"/>
    <property type="molecule type" value="Genomic_DNA"/>
</dbReference>
<dbReference type="CDD" id="cd00093">
    <property type="entry name" value="HTH_XRE"/>
    <property type="match status" value="1"/>
</dbReference>
<evidence type="ECO:0000313" key="2">
    <source>
        <dbReference type="EMBL" id="MBD2753827.1"/>
    </source>
</evidence>
<keyword evidence="3" id="KW-1185">Reference proteome</keyword>
<evidence type="ECO:0000256" key="1">
    <source>
        <dbReference type="SAM" id="Coils"/>
    </source>
</evidence>
<dbReference type="AlphaFoldDB" id="A0A927B221"/>
<feature type="coiled-coil region" evidence="1">
    <location>
        <begin position="53"/>
        <end position="80"/>
    </location>
</feature>
<dbReference type="InterPro" id="IPR001387">
    <property type="entry name" value="Cro/C1-type_HTH"/>
</dbReference>
<protein>
    <submittedName>
        <fullName evidence="2">Helix-turn-helix transcriptional regulator</fullName>
    </submittedName>
</protein>
<proteinExistence type="predicted"/>
<gene>
    <name evidence="2" type="ORF">IC230_13055</name>
</gene>
<comment type="caution">
    <text evidence="2">The sequence shown here is derived from an EMBL/GenBank/DDBJ whole genome shotgun (WGS) entry which is preliminary data.</text>
</comment>